<dbReference type="GO" id="GO:0005975">
    <property type="term" value="P:carbohydrate metabolic process"/>
    <property type="evidence" value="ECO:0007669"/>
    <property type="project" value="InterPro"/>
</dbReference>
<evidence type="ECO:0000256" key="1">
    <source>
        <dbReference type="ARBA" id="ARBA00006821"/>
    </source>
</evidence>
<accession>A0A4R1ETG7</accession>
<dbReference type="OrthoDB" id="9759321at2"/>
<protein>
    <submittedName>
        <fullName evidence="5">Alpha-amylase/alpha-mannosidase (GH57 family)</fullName>
    </submittedName>
</protein>
<evidence type="ECO:0000313" key="5">
    <source>
        <dbReference type="EMBL" id="TCJ84926.1"/>
    </source>
</evidence>
<evidence type="ECO:0000259" key="4">
    <source>
        <dbReference type="Pfam" id="PF03065"/>
    </source>
</evidence>
<sequence>MKSKLKVVLCWHMHQPYYREGPNGTFHLPWVYLHGIKDYTDMAKHLENHPDMAAVVNFSPVLLEQLDQYVEELKNYQSSTSHKTNPLSDPLLSVLAGTADIPSNLAQKKRLFEDCQRCYAPRMIEPYPAFDQLMKSMESVFDKISRENESAFDSQTNSPIDSFVEGLEDQKFHDLVVWYHLAWLGHSLKGSKQVTALFEKGHDYSLDDRKQLLSIIYEALSGIIPRYRALADSGQIELSLTPYAHPIVPLLNKFENMKCSSPEAPMPNCDDYPNGVSRSEWHMEKGIQSFQHHFGKKPDGVWLSEGGVSEDAIEMLDKFGISWTASGEQVWRNTCHLNQMDSEEVHNKKALFKPYQYKDHGTQMYFRDDGLSDFIGFEYSHWNADDAAHNFVENLQNIAKFVGDDVEQQVVSVILDGENAWEYYHDNGYYFLDALYQQMSQCEDIEVTTFAKSAKSVTATKVDSICAGSWVYGSFTTWIGQEDKNRAWEYLVAAKKDCDEVVSASALSKDELLELDDQLAICEGSDWFWWFGDYNSSESVNDFDELYRIQLKKLYTLIDKVPPEHLNHPISIGGGNAENSGTMRRNV</sequence>
<dbReference type="RefSeq" id="WP_131906650.1">
    <property type="nucleotide sequence ID" value="NZ_BAAAFU010000006.1"/>
</dbReference>
<name>A0A4R1ETG7_9GAMM</name>
<dbReference type="EMBL" id="SMFQ01000004">
    <property type="protein sequence ID" value="TCJ84926.1"/>
    <property type="molecule type" value="Genomic_DNA"/>
</dbReference>
<dbReference type="SUPFAM" id="SSF88713">
    <property type="entry name" value="Glycoside hydrolase/deacetylase"/>
    <property type="match status" value="1"/>
</dbReference>
<feature type="domain" description="Glycoside hydrolase family 57 N-terminal" evidence="4">
    <location>
        <begin position="9"/>
        <end position="461"/>
    </location>
</feature>
<proteinExistence type="inferred from homology"/>
<comment type="caution">
    <text evidence="5">The sequence shown here is derived from an EMBL/GenBank/DDBJ whole genome shotgun (WGS) entry which is preliminary data.</text>
</comment>
<dbReference type="InterPro" id="IPR004300">
    <property type="entry name" value="Glyco_hydro_57_N"/>
</dbReference>
<keyword evidence="2 3" id="KW-0119">Carbohydrate metabolism</keyword>
<dbReference type="CDD" id="cd10796">
    <property type="entry name" value="GH57N_APU"/>
    <property type="match status" value="1"/>
</dbReference>
<keyword evidence="6" id="KW-1185">Reference proteome</keyword>
<dbReference type="PANTHER" id="PTHR36306">
    <property type="entry name" value="ALPHA-AMYLASE-RELATED-RELATED"/>
    <property type="match status" value="1"/>
</dbReference>
<dbReference type="PANTHER" id="PTHR36306:SF1">
    <property type="entry name" value="ALPHA-AMYLASE-RELATED"/>
    <property type="match status" value="1"/>
</dbReference>
<evidence type="ECO:0000313" key="6">
    <source>
        <dbReference type="Proteomes" id="UP000294887"/>
    </source>
</evidence>
<reference evidence="5 6" key="1">
    <citation type="submission" date="2019-03" db="EMBL/GenBank/DDBJ databases">
        <title>Genomic Encyclopedia of Type Strains, Phase IV (KMG-IV): sequencing the most valuable type-strain genomes for metagenomic binning, comparative biology and taxonomic classification.</title>
        <authorList>
            <person name="Goeker M."/>
        </authorList>
    </citation>
    <scope>NUCLEOTIDE SEQUENCE [LARGE SCALE GENOMIC DNA]</scope>
    <source>
        <strain evidence="5 6">DSM 24830</strain>
    </source>
</reference>
<dbReference type="Proteomes" id="UP000294887">
    <property type="component" value="Unassembled WGS sequence"/>
</dbReference>
<gene>
    <name evidence="5" type="ORF">EV695_2889</name>
</gene>
<dbReference type="Gene3D" id="3.20.110.10">
    <property type="entry name" value="Glycoside hydrolase 38, N terminal domain"/>
    <property type="match status" value="1"/>
</dbReference>
<dbReference type="Pfam" id="PF03065">
    <property type="entry name" value="Glyco_hydro_57"/>
    <property type="match status" value="1"/>
</dbReference>
<dbReference type="InterPro" id="IPR011330">
    <property type="entry name" value="Glyco_hydro/deAcase_b/a-brl"/>
</dbReference>
<comment type="similarity">
    <text evidence="1 3">Belongs to the glycosyl hydrolase 57 family.</text>
</comment>
<evidence type="ECO:0000256" key="2">
    <source>
        <dbReference type="ARBA" id="ARBA00023277"/>
    </source>
</evidence>
<dbReference type="InterPro" id="IPR027291">
    <property type="entry name" value="Glyco_hydro_38_N_sf"/>
</dbReference>
<organism evidence="5 6">
    <name type="scientific">Cocleimonas flava</name>
    <dbReference type="NCBI Taxonomy" id="634765"/>
    <lineage>
        <taxon>Bacteria</taxon>
        <taxon>Pseudomonadati</taxon>
        <taxon>Pseudomonadota</taxon>
        <taxon>Gammaproteobacteria</taxon>
        <taxon>Thiotrichales</taxon>
        <taxon>Thiotrichaceae</taxon>
        <taxon>Cocleimonas</taxon>
    </lineage>
</organism>
<dbReference type="InterPro" id="IPR052046">
    <property type="entry name" value="GH57_Enzymes"/>
</dbReference>
<dbReference type="GO" id="GO:0003824">
    <property type="term" value="F:catalytic activity"/>
    <property type="evidence" value="ECO:0007669"/>
    <property type="project" value="InterPro"/>
</dbReference>
<evidence type="ECO:0000256" key="3">
    <source>
        <dbReference type="RuleBase" id="RU361196"/>
    </source>
</evidence>
<dbReference type="AlphaFoldDB" id="A0A4R1ETG7"/>